<evidence type="ECO:0000313" key="2">
    <source>
        <dbReference type="EMBL" id="EFW28627.1"/>
    </source>
</evidence>
<gene>
    <name evidence="2" type="ORF">HMPREF9555_02230</name>
</gene>
<sequence length="219" mass="24638">MRKKLLLLPLFLLLACMLCLPAVRADASRILSSVTTVDYAPFLLRDGDMQPVYFADAPPLRFIKQGNALRLLGIEDEELLRLVAGDRRGNVDIDAAQLYPFSLVGLHTEDPSLQLFVIQSGYGGSFSIHEGFWIVGKRGDVWTVYAARDDLYRAAPALLTSADRIAFCDRIDDMEKLILTIRAPLYEAPWETIRIGVFWDADQEILQLKEIHDAEEGVK</sequence>
<keyword evidence="3" id="KW-1185">Reference proteome</keyword>
<proteinExistence type="predicted"/>
<dbReference type="EMBL" id="AECV01000064">
    <property type="protein sequence ID" value="EFW28627.1"/>
    <property type="molecule type" value="Genomic_DNA"/>
</dbReference>
<dbReference type="AlphaFoldDB" id="E7N5D5"/>
<reference evidence="2 3" key="1">
    <citation type="submission" date="2010-08" db="EMBL/GenBank/DDBJ databases">
        <authorList>
            <person name="Weinstock G."/>
            <person name="Sodergren E."/>
            <person name="Clifton S."/>
            <person name="Fulton L."/>
            <person name="Fulton B."/>
            <person name="Courtney L."/>
            <person name="Fronick C."/>
            <person name="Harrison M."/>
            <person name="Strong C."/>
            <person name="Farmer C."/>
            <person name="Delahaunty K."/>
            <person name="Markovic C."/>
            <person name="Hall O."/>
            <person name="Minx P."/>
            <person name="Tomlinson C."/>
            <person name="Mitreva M."/>
            <person name="Hou S."/>
            <person name="Chen J."/>
            <person name="Wollam A."/>
            <person name="Pepin K.H."/>
            <person name="Johnson M."/>
            <person name="Bhonagiri V."/>
            <person name="Zhang X."/>
            <person name="Suruliraj S."/>
            <person name="Warren W."/>
            <person name="Chinwalla A."/>
            <person name="Mardis E.R."/>
            <person name="Wilson R.K."/>
        </authorList>
    </citation>
    <scope>NUCLEOTIDE SEQUENCE [LARGE SCALE GENOMIC DNA]</scope>
    <source>
        <strain evidence="2 3">F0399</strain>
    </source>
</reference>
<dbReference type="HOGENOM" id="CLU_1260712_0_0_9"/>
<dbReference type="PROSITE" id="PS51257">
    <property type="entry name" value="PROKAR_LIPOPROTEIN"/>
    <property type="match status" value="1"/>
</dbReference>
<comment type="caution">
    <text evidence="2">The sequence shown here is derived from an EMBL/GenBank/DDBJ whole genome shotgun (WGS) entry which is preliminary data.</text>
</comment>
<evidence type="ECO:0000313" key="3">
    <source>
        <dbReference type="Proteomes" id="UP000004633"/>
    </source>
</evidence>
<evidence type="ECO:0000256" key="1">
    <source>
        <dbReference type="SAM" id="SignalP"/>
    </source>
</evidence>
<feature type="signal peptide" evidence="1">
    <location>
        <begin position="1"/>
        <end position="27"/>
    </location>
</feature>
<name>E7N5D5_9FIRM</name>
<dbReference type="STRING" id="749551.HMPREF9555_02230"/>
<accession>E7N5D5</accession>
<keyword evidence="1" id="KW-0732">Signal</keyword>
<dbReference type="Proteomes" id="UP000004633">
    <property type="component" value="Unassembled WGS sequence"/>
</dbReference>
<feature type="chain" id="PRO_5003219484" evidence="1">
    <location>
        <begin position="28"/>
        <end position="219"/>
    </location>
</feature>
<dbReference type="RefSeq" id="WP_009350877.1">
    <property type="nucleotide sequence ID" value="NZ_GL638158.1"/>
</dbReference>
<organism evidence="2 3">
    <name type="scientific">Selenomonas artemidis F0399</name>
    <dbReference type="NCBI Taxonomy" id="749551"/>
    <lineage>
        <taxon>Bacteria</taxon>
        <taxon>Bacillati</taxon>
        <taxon>Bacillota</taxon>
        <taxon>Negativicutes</taxon>
        <taxon>Selenomonadales</taxon>
        <taxon>Selenomonadaceae</taxon>
        <taxon>Selenomonas</taxon>
    </lineage>
</organism>
<protein>
    <submittedName>
        <fullName evidence="2">Uncharacterized protein</fullName>
    </submittedName>
</protein>